<feature type="compositionally biased region" description="Low complexity" evidence="5">
    <location>
        <begin position="903"/>
        <end position="912"/>
    </location>
</feature>
<dbReference type="SUPFAM" id="SSF49265">
    <property type="entry name" value="Fibronectin type III"/>
    <property type="match status" value="1"/>
</dbReference>
<sequence>MYPRPPTHTLIESYKGGEQVESITHAGRAWLLLTSCLEECPGLVGRAWSRVPCAGWPADQPAPAPPPCLGSLAAPPTFTETPPQYIEAKEGGSVTMTCTAFGNPKPIVTWLKEGTLLGASNKYQVSEGSLTVTSVSREDRGAYTCRAYSIQGEAVHTTHLLVQGPPFIVSPPENITVNISQDALLTCRAEAYPGNLTYTWYWQDENVYFQNDLKLRVRILIDGTLIIFRVKPEDAGKYTCVPSNSLGRSPSASAYLTVQGAQALRAGRSVTGKRHGRAALFRVGRAEVVSGTAGQDLLAPPFLRPNAAVPLGAHGLREEPEFVTARAGESVVLRCDVVHPVTGQPPPYVVEWFKFGVPIPIFIKFGYYPPHVDPEYADPARVLNMPPVIYVPVGIHGYIRCPVDAEPPATVVKWNKDGRPLQVEKNLGWTLMEDGSIRIEEATEEALGTYTCVPYNTLGTMGQSAPARLVLKDPPYFTVLPGWEYRQEAGRELLIPCAAAGDPFPVITWRKVGKPSRSKHNALPSGSLQFRALSKEDHGEWECVATNVVTSITASTHLTVIGTSPHAPGSVRVQVSMTTANVSWEPGYDGGFEQTFSVWMKRAQFGPHDWLSLPVPPGPSWLLVEALEPETAYQFSVLAQNKLGTSAFSEVVTVNTLAFPVTTPEPLVLVTPPRCLTANRTQQGVLLSWLPPANHSFPIDRYVLEFRVGERWETLDDGIPGTEGDFFARDLSQDTWYEFRVLAVMQDLISEPSNIAGFSSTDIFPQPDLTDEGLARPVLAGIVATICFLAAAILFSTLAACFVNKQRKRKLKRKKGRAWSLRKWPPQEERARLSGVPAAYPGILSLEAPKGWAGKSPGRGPAPVPPTAKWQDRPVQPLVSQGQLRHTSQGMGIPVLPYPEPAEPGAHGGPSALGLDTRWYEPQPRPRPSPRQARRTEPSLHQVVLQPSRLSPLTQSPIGSRTGSPELAARARPRPGLLQQAEMSEITLQPPAAVSFSRKSTPSTGSPSQSSRSGSPSFRPTVGFTTLATAYPSPPPGPTGPADSLDVFGQTPSPRRLGEELLRPEAPPPPLPSSG</sequence>
<gene>
    <name evidence="9" type="ORF">Celaphus_00013478</name>
</gene>
<dbReference type="SMART" id="SM00409">
    <property type="entry name" value="IG"/>
    <property type="match status" value="4"/>
</dbReference>
<feature type="compositionally biased region" description="Polar residues" evidence="5">
    <location>
        <begin position="878"/>
        <end position="890"/>
    </location>
</feature>
<reference evidence="9 10" key="1">
    <citation type="journal article" date="2018" name="Mol. Genet. Genomics">
        <title>The red deer Cervus elaphus genome CerEla1.0: sequencing, annotating, genes, and chromosomes.</title>
        <authorList>
            <person name="Bana N.A."/>
            <person name="Nyiri A."/>
            <person name="Nagy J."/>
            <person name="Frank K."/>
            <person name="Nagy T."/>
            <person name="Steger V."/>
            <person name="Schiller M."/>
            <person name="Lakatos P."/>
            <person name="Sugar L."/>
            <person name="Horn P."/>
            <person name="Barta E."/>
            <person name="Orosz L."/>
        </authorList>
    </citation>
    <scope>NUCLEOTIDE SEQUENCE [LARGE SCALE GENOMIC DNA]</scope>
    <source>
        <strain evidence="9">Hungarian</strain>
    </source>
</reference>
<dbReference type="PROSITE" id="PS50835">
    <property type="entry name" value="IG_LIKE"/>
    <property type="match status" value="5"/>
</dbReference>
<evidence type="ECO:0000259" key="8">
    <source>
        <dbReference type="PROSITE" id="PS50853"/>
    </source>
</evidence>
<dbReference type="InterPro" id="IPR013783">
    <property type="entry name" value="Ig-like_fold"/>
</dbReference>
<dbReference type="OrthoDB" id="6234674at2759"/>
<dbReference type="InterPro" id="IPR003961">
    <property type="entry name" value="FN3_dom"/>
</dbReference>
<dbReference type="FunFam" id="2.60.40.10:FF:000323">
    <property type="entry name" value="Immunoglobulin superfamily member 9B"/>
    <property type="match status" value="1"/>
</dbReference>
<dbReference type="FunFam" id="2.60.40.10:FF:000531">
    <property type="entry name" value="Immunoglobulin superfamily member 9B"/>
    <property type="match status" value="1"/>
</dbReference>
<evidence type="ECO:0000256" key="2">
    <source>
        <dbReference type="ARBA" id="ARBA00022737"/>
    </source>
</evidence>
<feature type="region of interest" description="Disordered" evidence="5">
    <location>
        <begin position="850"/>
        <end position="1075"/>
    </location>
</feature>
<dbReference type="PANTHER" id="PTHR12231">
    <property type="entry name" value="CTX-RELATED TYPE I TRANSMEMBRANE PROTEIN"/>
    <property type="match status" value="1"/>
</dbReference>
<dbReference type="InterPro" id="IPR051170">
    <property type="entry name" value="Neural/epithelial_adhesion"/>
</dbReference>
<keyword evidence="3" id="KW-1015">Disulfide bond</keyword>
<dbReference type="InterPro" id="IPR007110">
    <property type="entry name" value="Ig-like_dom"/>
</dbReference>
<keyword evidence="6" id="KW-0472">Membrane</keyword>
<keyword evidence="1" id="KW-0732">Signal</keyword>
<dbReference type="CDD" id="cd00096">
    <property type="entry name" value="Ig"/>
    <property type="match status" value="1"/>
</dbReference>
<evidence type="ECO:0000313" key="9">
    <source>
        <dbReference type="EMBL" id="OWK17493.1"/>
    </source>
</evidence>
<evidence type="ECO:0000256" key="4">
    <source>
        <dbReference type="ARBA" id="ARBA00023319"/>
    </source>
</evidence>
<feature type="compositionally biased region" description="Polar residues" evidence="5">
    <location>
        <begin position="948"/>
        <end position="963"/>
    </location>
</feature>
<organism evidence="9 10">
    <name type="scientific">Cervus elaphus hippelaphus</name>
    <name type="common">European red deer</name>
    <dbReference type="NCBI Taxonomy" id="46360"/>
    <lineage>
        <taxon>Eukaryota</taxon>
        <taxon>Metazoa</taxon>
        <taxon>Chordata</taxon>
        <taxon>Craniata</taxon>
        <taxon>Vertebrata</taxon>
        <taxon>Euteleostomi</taxon>
        <taxon>Mammalia</taxon>
        <taxon>Eutheria</taxon>
        <taxon>Laurasiatheria</taxon>
        <taxon>Artiodactyla</taxon>
        <taxon>Ruminantia</taxon>
        <taxon>Pecora</taxon>
        <taxon>Cervidae</taxon>
        <taxon>Cervinae</taxon>
        <taxon>Cervus</taxon>
    </lineage>
</organism>
<evidence type="ECO:0008006" key="11">
    <source>
        <dbReference type="Google" id="ProtNLM"/>
    </source>
</evidence>
<feature type="compositionally biased region" description="Low complexity" evidence="5">
    <location>
        <begin position="1000"/>
        <end position="1020"/>
    </location>
</feature>
<feature type="domain" description="Ig-like" evidence="7">
    <location>
        <begin position="165"/>
        <end position="257"/>
    </location>
</feature>
<dbReference type="Proteomes" id="UP000242450">
    <property type="component" value="Chromosome 2"/>
</dbReference>
<evidence type="ECO:0000259" key="7">
    <source>
        <dbReference type="PROSITE" id="PS50835"/>
    </source>
</evidence>
<feature type="compositionally biased region" description="Pro residues" evidence="5">
    <location>
        <begin position="1065"/>
        <end position="1075"/>
    </location>
</feature>
<keyword evidence="2" id="KW-0677">Repeat</keyword>
<dbReference type="AlphaFoldDB" id="A0A212DGY0"/>
<feature type="domain" description="Fibronectin type-III" evidence="8">
    <location>
        <begin position="669"/>
        <end position="763"/>
    </location>
</feature>
<dbReference type="InterPro" id="IPR003599">
    <property type="entry name" value="Ig_sub"/>
</dbReference>
<comment type="caution">
    <text evidence="9">The sequence shown here is derived from an EMBL/GenBank/DDBJ whole genome shotgun (WGS) entry which is preliminary data.</text>
</comment>
<keyword evidence="10" id="KW-1185">Reference proteome</keyword>
<dbReference type="FunFam" id="2.60.40.10:FF:000389">
    <property type="entry name" value="Immunoglobulin superfamily member 9B"/>
    <property type="match status" value="1"/>
</dbReference>
<dbReference type="SMART" id="SM00408">
    <property type="entry name" value="IGc2"/>
    <property type="match status" value="4"/>
</dbReference>
<evidence type="ECO:0000313" key="10">
    <source>
        <dbReference type="Proteomes" id="UP000242450"/>
    </source>
</evidence>
<accession>A0A212DGY0</accession>
<dbReference type="EMBL" id="MKHE01000002">
    <property type="protein sequence ID" value="OWK17493.1"/>
    <property type="molecule type" value="Genomic_DNA"/>
</dbReference>
<evidence type="ECO:0000256" key="1">
    <source>
        <dbReference type="ARBA" id="ARBA00022729"/>
    </source>
</evidence>
<feature type="domain" description="Ig-like" evidence="7">
    <location>
        <begin position="305"/>
        <end position="356"/>
    </location>
</feature>
<feature type="domain" description="Fibronectin type-III" evidence="8">
    <location>
        <begin position="567"/>
        <end position="659"/>
    </location>
</feature>
<dbReference type="FunFam" id="2.60.40.10:FF:000272">
    <property type="entry name" value="Immunoglobulin superfamily member 9B"/>
    <property type="match status" value="1"/>
</dbReference>
<dbReference type="CDD" id="cd00063">
    <property type="entry name" value="FN3"/>
    <property type="match status" value="2"/>
</dbReference>
<dbReference type="FunFam" id="2.60.40.10:FF:000321">
    <property type="entry name" value="protein turtle homolog B isoform X2"/>
    <property type="match status" value="1"/>
</dbReference>
<evidence type="ECO:0000256" key="6">
    <source>
        <dbReference type="SAM" id="Phobius"/>
    </source>
</evidence>
<evidence type="ECO:0000256" key="5">
    <source>
        <dbReference type="SAM" id="MobiDB-lite"/>
    </source>
</evidence>
<dbReference type="FunFam" id="2.60.40.10:FF:000226">
    <property type="entry name" value="protein turtle homolog B"/>
    <property type="match status" value="1"/>
</dbReference>
<dbReference type="Gene3D" id="2.60.40.10">
    <property type="entry name" value="Immunoglobulins"/>
    <property type="match status" value="6"/>
</dbReference>
<dbReference type="Pfam" id="PF13927">
    <property type="entry name" value="Ig_3"/>
    <property type="match status" value="3"/>
</dbReference>
<feature type="transmembrane region" description="Helical" evidence="6">
    <location>
        <begin position="778"/>
        <end position="803"/>
    </location>
</feature>
<name>A0A212DGY0_CEREH</name>
<keyword evidence="4" id="KW-0393">Immunoglobulin domain</keyword>
<proteinExistence type="predicted"/>
<dbReference type="SUPFAM" id="SSF48726">
    <property type="entry name" value="Immunoglobulin"/>
    <property type="match status" value="5"/>
</dbReference>
<protein>
    <recommendedName>
        <fullName evidence="11">IGSF9B</fullName>
    </recommendedName>
</protein>
<dbReference type="InterPro" id="IPR036179">
    <property type="entry name" value="Ig-like_dom_sf"/>
</dbReference>
<dbReference type="InterPro" id="IPR036116">
    <property type="entry name" value="FN3_sf"/>
</dbReference>
<evidence type="ECO:0000256" key="3">
    <source>
        <dbReference type="ARBA" id="ARBA00023157"/>
    </source>
</evidence>
<feature type="domain" description="Ig-like" evidence="7">
    <location>
        <begin position="76"/>
        <end position="163"/>
    </location>
</feature>
<feature type="domain" description="Ig-like" evidence="7">
    <location>
        <begin position="475"/>
        <end position="559"/>
    </location>
</feature>
<dbReference type="GO" id="GO:0043005">
    <property type="term" value="C:neuron projection"/>
    <property type="evidence" value="ECO:0007669"/>
    <property type="project" value="TreeGrafter"/>
</dbReference>
<dbReference type="SMART" id="SM00060">
    <property type="entry name" value="FN3"/>
    <property type="match status" value="3"/>
</dbReference>
<dbReference type="PROSITE" id="PS50853">
    <property type="entry name" value="FN3"/>
    <property type="match status" value="2"/>
</dbReference>
<keyword evidence="6" id="KW-0812">Transmembrane</keyword>
<dbReference type="InterPro" id="IPR003598">
    <property type="entry name" value="Ig_sub2"/>
</dbReference>
<dbReference type="Pfam" id="PF00041">
    <property type="entry name" value="fn3"/>
    <property type="match status" value="2"/>
</dbReference>
<dbReference type="PANTHER" id="PTHR12231:SF240">
    <property type="entry name" value="PROTEIN TURTLE HOMOLOG B"/>
    <property type="match status" value="1"/>
</dbReference>
<keyword evidence="6" id="KW-1133">Transmembrane helix</keyword>
<dbReference type="Pfam" id="PF13895">
    <property type="entry name" value="Ig_2"/>
    <property type="match status" value="1"/>
</dbReference>
<feature type="domain" description="Ig-like" evidence="7">
    <location>
        <begin position="379"/>
        <end position="470"/>
    </location>
</feature>